<evidence type="ECO:0000256" key="7">
    <source>
        <dbReference type="PIRSR" id="PIRSR005536-1"/>
    </source>
</evidence>
<dbReference type="PIRSF" id="PIRSF005536">
    <property type="entry name" value="Agal"/>
    <property type="match status" value="1"/>
</dbReference>
<evidence type="ECO:0000259" key="9">
    <source>
        <dbReference type="Pfam" id="PF16874"/>
    </source>
</evidence>
<feature type="domain" description="Glycosyl hydrolase family 36 C-terminal" evidence="9">
    <location>
        <begin position="647"/>
        <end position="738"/>
    </location>
</feature>
<evidence type="ECO:0000256" key="1">
    <source>
        <dbReference type="ARBA" id="ARBA00001255"/>
    </source>
</evidence>
<dbReference type="GO" id="GO:0016052">
    <property type="term" value="P:carbohydrate catabolic process"/>
    <property type="evidence" value="ECO:0007669"/>
    <property type="project" value="InterPro"/>
</dbReference>
<keyword evidence="5 6" id="KW-0326">Glycosidase</keyword>
<evidence type="ECO:0000256" key="2">
    <source>
        <dbReference type="ARBA" id="ARBA00006202"/>
    </source>
</evidence>
<dbReference type="PRINTS" id="PR00743">
    <property type="entry name" value="GLHYDRLASE36"/>
</dbReference>
<feature type="binding site" evidence="8">
    <location>
        <position position="547"/>
    </location>
    <ligand>
        <name>substrate</name>
    </ligand>
</feature>
<evidence type="ECO:0000256" key="8">
    <source>
        <dbReference type="PIRSR" id="PIRSR005536-2"/>
    </source>
</evidence>
<sequence length="741" mass="85528">MIYFNEKTLEFHLTNQAMSYVFRVMDQTGTLEHLYYGSTIPHYNDFSFLIEREIRPSNNQVWGNNLTSLEHVKQEYPVFGTTDFRYPALDVEYPEGDHISQFVYQSYRIFTGKKVTGALPGTFGEKDEVEVLEITLKDHYSDLLLVLTYHLYMDEPVLTRQAKLINQGQQAVSLHQLASLSVDFPKGNYEWLHLNGAWAREAHLTREAVHLGVQHVSSTRGHSSHMHNPFLALCQPDTTEKQGEAYGFSLIYSGNFLAQIERDNYDVVRVQLGINPFQFNWQLKAGETFESPEAVMVFSESGLNGMSQTFHRFFKKHLIRSPWKDKKRPVLINNWEATYFDFTEEKILEIVDEAQQLGIDLFVLDDGWFGHRNSDTGSLGNWTENRAKLPHGLKNLSEKIHEKGLLFGLWFEPEMISNDTELYDQHPEWVLGQPDKNISHGRNQFVLDFGNPAVVEHIFEQMTQILSNVEIDYIKLDMNRYISEAYSNMLAANQQGEVCHRYIIGVYDLYERIVKNYPEILIESCAGGGARFDAGMLYYSPQIWASDDTDAVERLSIQSGLSMLYPLSTMGSHVSAVPNHQVARVTSLEMRKHVAMFGTFGYELDPTKLTSKEKKAVKQDILDYKRYQELICSGDFYRLETTDENQVAWMVVSQDKNEALVGYYQILARPNPSYERIRLLGLAKEKEYSVSEGDKKTVRYGKDLETIGLILNENYIGREQEYWSRTMPGDFHSRVFHLTAR</sequence>
<evidence type="ECO:0000256" key="3">
    <source>
        <dbReference type="ARBA" id="ARBA00012755"/>
    </source>
</evidence>
<dbReference type="Gene3D" id="2.60.40.1180">
    <property type="entry name" value="Golgi alpha-mannosidase II"/>
    <property type="match status" value="1"/>
</dbReference>
<dbReference type="Pfam" id="PF16874">
    <property type="entry name" value="Glyco_hydro_36C"/>
    <property type="match status" value="1"/>
</dbReference>
<feature type="domain" description="Glycosyl hydrolase family 36 N-terminal" evidence="10">
    <location>
        <begin position="29"/>
        <end position="284"/>
    </location>
</feature>
<dbReference type="CDD" id="cd14791">
    <property type="entry name" value="GH36"/>
    <property type="match status" value="1"/>
</dbReference>
<accession>A0AAU7PWW4</accession>
<dbReference type="InterPro" id="IPR038417">
    <property type="entry name" value="Alpga-gal_N_sf"/>
</dbReference>
<dbReference type="InterPro" id="IPR013785">
    <property type="entry name" value="Aldolase_TIM"/>
</dbReference>
<dbReference type="FunFam" id="3.20.20.70:FF:000118">
    <property type="entry name" value="Alpha-galactosidase"/>
    <property type="match status" value="1"/>
</dbReference>
<comment type="catalytic activity">
    <reaction evidence="1 6">
        <text>Hydrolysis of terminal, non-reducing alpha-D-galactose residues in alpha-D-galactosides, including galactose oligosaccharides, galactomannans and galactolipids.</text>
        <dbReference type="EC" id="3.2.1.22"/>
    </reaction>
</comment>
<dbReference type="InterPro" id="IPR013780">
    <property type="entry name" value="Glyco_hydro_b"/>
</dbReference>
<dbReference type="InterPro" id="IPR002252">
    <property type="entry name" value="Glyco_hydro_36"/>
</dbReference>
<feature type="binding site" evidence="8">
    <location>
        <position position="442"/>
    </location>
    <ligand>
        <name>substrate</name>
    </ligand>
</feature>
<dbReference type="EMBL" id="CP157941">
    <property type="protein sequence ID" value="XBS56710.1"/>
    <property type="molecule type" value="Genomic_DNA"/>
</dbReference>
<dbReference type="InterPro" id="IPR017853">
    <property type="entry name" value="GH"/>
</dbReference>
<dbReference type="InterPro" id="IPR031705">
    <property type="entry name" value="Glyco_hydro_36_C"/>
</dbReference>
<evidence type="ECO:0000256" key="4">
    <source>
        <dbReference type="ARBA" id="ARBA00022801"/>
    </source>
</evidence>
<organism evidence="11">
    <name type="scientific">Streptococcus sp. KHUD_010</name>
    <dbReference type="NCBI Taxonomy" id="3157339"/>
    <lineage>
        <taxon>Bacteria</taxon>
        <taxon>Bacillati</taxon>
        <taxon>Bacillota</taxon>
        <taxon>Bacilli</taxon>
        <taxon>Lactobacillales</taxon>
        <taxon>Streptococcaceae</taxon>
        <taxon>Streptococcus</taxon>
    </lineage>
</organism>
<feature type="binding site" evidence="8">
    <location>
        <position position="198"/>
    </location>
    <ligand>
        <name>substrate</name>
    </ligand>
</feature>
<gene>
    <name evidence="11" type="ORF">ABKA15_06715</name>
</gene>
<dbReference type="PANTHER" id="PTHR43053">
    <property type="entry name" value="GLYCOSIDASE FAMILY 31"/>
    <property type="match status" value="1"/>
</dbReference>
<dbReference type="PROSITE" id="PS00512">
    <property type="entry name" value="ALPHA_GALACTOSIDASE"/>
    <property type="match status" value="1"/>
</dbReference>
<evidence type="ECO:0000259" key="10">
    <source>
        <dbReference type="Pfam" id="PF16875"/>
    </source>
</evidence>
<dbReference type="AlphaFoldDB" id="A0AAU7PWW4"/>
<protein>
    <recommendedName>
        <fullName evidence="3 6">Alpha-galactosidase</fullName>
        <ecNumber evidence="3 6">3.2.1.22</ecNumber>
    </recommendedName>
</protein>
<dbReference type="InterPro" id="IPR050985">
    <property type="entry name" value="Alpha-glycosidase_related"/>
</dbReference>
<dbReference type="Pfam" id="PF16875">
    <property type="entry name" value="Glyco_hydro_36N"/>
    <property type="match status" value="1"/>
</dbReference>
<feature type="binding site" evidence="8">
    <location>
        <position position="525"/>
    </location>
    <ligand>
        <name>substrate</name>
    </ligand>
</feature>
<reference evidence="11" key="1">
    <citation type="submission" date="2024-06" db="EMBL/GenBank/DDBJ databases">
        <title>Complete genome sequence of Streptococcus sp. KHUD_010.</title>
        <authorList>
            <person name="Lee J.-H."/>
            <person name="Moon J.-H."/>
        </authorList>
    </citation>
    <scope>NUCLEOTIDE SEQUENCE</scope>
    <source>
        <strain evidence="11">KHUD_010</strain>
    </source>
</reference>
<dbReference type="SUPFAM" id="SSF51445">
    <property type="entry name" value="(Trans)glycosidases"/>
    <property type="match status" value="1"/>
</dbReference>
<feature type="active site" description="Proton donor" evidence="7">
    <location>
        <position position="547"/>
    </location>
</feature>
<evidence type="ECO:0000313" key="11">
    <source>
        <dbReference type="EMBL" id="XBS56710.1"/>
    </source>
</evidence>
<evidence type="ECO:0000256" key="6">
    <source>
        <dbReference type="PIRNR" id="PIRNR005536"/>
    </source>
</evidence>
<dbReference type="RefSeq" id="WP_186832609.1">
    <property type="nucleotide sequence ID" value="NZ_CP157941.1"/>
</dbReference>
<dbReference type="Gene3D" id="2.70.98.60">
    <property type="entry name" value="alpha-galactosidase from lactobacil brevis"/>
    <property type="match status" value="1"/>
</dbReference>
<keyword evidence="4 6" id="KW-0378">Hydrolase</keyword>
<name>A0AAU7PWW4_9STRE</name>
<dbReference type="InterPro" id="IPR031704">
    <property type="entry name" value="Glyco_hydro_36_N"/>
</dbReference>
<feature type="active site" description="Nucleophile" evidence="7">
    <location>
        <position position="477"/>
    </location>
</feature>
<dbReference type="Pfam" id="PF02065">
    <property type="entry name" value="Melibiase"/>
    <property type="match status" value="1"/>
</dbReference>
<dbReference type="PANTHER" id="PTHR43053:SF3">
    <property type="entry name" value="ALPHA-GALACTOSIDASE C-RELATED"/>
    <property type="match status" value="1"/>
</dbReference>
<feature type="binding site" evidence="8">
    <location>
        <begin position="365"/>
        <end position="366"/>
    </location>
    <ligand>
        <name>substrate</name>
    </ligand>
</feature>
<feature type="binding site" evidence="8">
    <location>
        <begin position="475"/>
        <end position="479"/>
    </location>
    <ligand>
        <name>substrate</name>
    </ligand>
</feature>
<evidence type="ECO:0000256" key="5">
    <source>
        <dbReference type="ARBA" id="ARBA00023295"/>
    </source>
</evidence>
<dbReference type="Gene3D" id="3.20.20.70">
    <property type="entry name" value="Aldolase class I"/>
    <property type="match status" value="1"/>
</dbReference>
<dbReference type="GO" id="GO:0004557">
    <property type="term" value="F:alpha-galactosidase activity"/>
    <property type="evidence" value="ECO:0007669"/>
    <property type="project" value="UniProtKB-UniRule"/>
</dbReference>
<comment type="similarity">
    <text evidence="2">Belongs to the glycosyl hydrolase 36 family.</text>
</comment>
<proteinExistence type="inferred from homology"/>
<dbReference type="EC" id="3.2.1.22" evidence="3 6"/>
<dbReference type="InterPro" id="IPR000111">
    <property type="entry name" value="Glyco_hydro_27/36_CS"/>
</dbReference>